<accession>A0ABR1APE5</accession>
<evidence type="ECO:0000313" key="3">
    <source>
        <dbReference type="Proteomes" id="UP001359485"/>
    </source>
</evidence>
<feature type="region of interest" description="Disordered" evidence="1">
    <location>
        <begin position="15"/>
        <end position="150"/>
    </location>
</feature>
<organism evidence="2 3">
    <name type="scientific">Polyplax serrata</name>
    <name type="common">Common mouse louse</name>
    <dbReference type="NCBI Taxonomy" id="468196"/>
    <lineage>
        <taxon>Eukaryota</taxon>
        <taxon>Metazoa</taxon>
        <taxon>Ecdysozoa</taxon>
        <taxon>Arthropoda</taxon>
        <taxon>Hexapoda</taxon>
        <taxon>Insecta</taxon>
        <taxon>Pterygota</taxon>
        <taxon>Neoptera</taxon>
        <taxon>Paraneoptera</taxon>
        <taxon>Psocodea</taxon>
        <taxon>Troctomorpha</taxon>
        <taxon>Phthiraptera</taxon>
        <taxon>Anoplura</taxon>
        <taxon>Polyplacidae</taxon>
        <taxon>Polyplax</taxon>
    </lineage>
</organism>
<dbReference type="Proteomes" id="UP001359485">
    <property type="component" value="Unassembled WGS sequence"/>
</dbReference>
<feature type="compositionally biased region" description="Basic and acidic residues" evidence="1">
    <location>
        <begin position="38"/>
        <end position="59"/>
    </location>
</feature>
<evidence type="ECO:0000313" key="2">
    <source>
        <dbReference type="EMBL" id="KAK6624351.1"/>
    </source>
</evidence>
<feature type="compositionally biased region" description="Basic and acidic residues" evidence="1">
    <location>
        <begin position="66"/>
        <end position="150"/>
    </location>
</feature>
<keyword evidence="3" id="KW-1185">Reference proteome</keyword>
<name>A0ABR1APE5_POLSC</name>
<reference evidence="2 3" key="1">
    <citation type="submission" date="2023-09" db="EMBL/GenBank/DDBJ databases">
        <title>Genomes of two closely related lineages of the louse Polyplax serrata with different host specificities.</title>
        <authorList>
            <person name="Martinu J."/>
            <person name="Tarabai H."/>
            <person name="Stefka J."/>
            <person name="Hypsa V."/>
        </authorList>
    </citation>
    <scope>NUCLEOTIDE SEQUENCE [LARGE SCALE GENOMIC DNA]</scope>
    <source>
        <strain evidence="2">98ZLc_SE</strain>
    </source>
</reference>
<proteinExistence type="predicted"/>
<comment type="caution">
    <text evidence="2">The sequence shown here is derived from an EMBL/GenBank/DDBJ whole genome shotgun (WGS) entry which is preliminary data.</text>
</comment>
<protein>
    <submittedName>
        <fullName evidence="2">Uncharacterized protein</fullName>
    </submittedName>
</protein>
<sequence length="275" mass="32687">MVQLLDNSFDLKIPTQQLEEKNSSAGKMDTQITETTSEDDKNPNKKRSFYDRMDNRDSEYNYMEYGNKRKNDYGGDDGSRKFGRPDDYGWDKTGPRGPYDNKRNGPYEMNEKRPRDPYVGKPRSHDEYQWDRNEHYYNSERGNRGNEDRDLRFRNSFSNDMDVNNNEDRRMTSMHYGPQNFRRQDDFNPSRYDVPPPMDYPMSSNFEVGNQEFCKPEKAIIINLKSDCPLSKSGRSKFHKYMLSSKPHINTDHPDHIFPNHYYPSDESDPSFYFI</sequence>
<evidence type="ECO:0000256" key="1">
    <source>
        <dbReference type="SAM" id="MobiDB-lite"/>
    </source>
</evidence>
<dbReference type="EMBL" id="JAWJWF010000046">
    <property type="protein sequence ID" value="KAK6624351.1"/>
    <property type="molecule type" value="Genomic_DNA"/>
</dbReference>
<gene>
    <name evidence="2" type="ORF">RUM44_011210</name>
</gene>